<evidence type="ECO:0000256" key="1">
    <source>
        <dbReference type="ARBA" id="ARBA00022443"/>
    </source>
</evidence>
<dbReference type="Pfam" id="PF00018">
    <property type="entry name" value="SH3_1"/>
    <property type="match status" value="1"/>
</dbReference>
<dbReference type="HOGENOM" id="CLU_002632_1_1_1"/>
<evidence type="ECO:0000259" key="7">
    <source>
        <dbReference type="PROSITE" id="PS50009"/>
    </source>
</evidence>
<keyword evidence="2 3" id="KW-0344">Guanine-nucleotide releasing factor</keyword>
<dbReference type="Gene3D" id="1.20.870.10">
    <property type="entry name" value="Son of sevenless (SoS) protein Chain: S domain 1"/>
    <property type="match status" value="1"/>
</dbReference>
<dbReference type="AlphaFoldDB" id="A0A0C3CUV6"/>
<dbReference type="InterPro" id="IPR036964">
    <property type="entry name" value="RASGEF_cat_dom_sf"/>
</dbReference>
<dbReference type="InterPro" id="IPR001895">
    <property type="entry name" value="RASGEF_cat_dom"/>
</dbReference>
<dbReference type="Gene3D" id="2.30.30.40">
    <property type="entry name" value="SH3 Domains"/>
    <property type="match status" value="1"/>
</dbReference>
<dbReference type="Proteomes" id="UP000053424">
    <property type="component" value="Unassembled WGS sequence"/>
</dbReference>
<feature type="compositionally biased region" description="Low complexity" evidence="5">
    <location>
        <begin position="32"/>
        <end position="43"/>
    </location>
</feature>
<evidence type="ECO:0000259" key="8">
    <source>
        <dbReference type="PROSITE" id="PS50212"/>
    </source>
</evidence>
<evidence type="ECO:0000313" key="10">
    <source>
        <dbReference type="Proteomes" id="UP000053424"/>
    </source>
</evidence>
<feature type="domain" description="N-terminal Ras-GEF" evidence="8">
    <location>
        <begin position="349"/>
        <end position="487"/>
    </location>
</feature>
<dbReference type="SUPFAM" id="SSF48366">
    <property type="entry name" value="Ras GEF"/>
    <property type="match status" value="1"/>
</dbReference>
<dbReference type="InterPro" id="IPR036028">
    <property type="entry name" value="SH3-like_dom_sf"/>
</dbReference>
<dbReference type="InterPro" id="IPR001452">
    <property type="entry name" value="SH3_domain"/>
</dbReference>
<evidence type="ECO:0000256" key="3">
    <source>
        <dbReference type="PROSITE-ProRule" id="PRU00168"/>
    </source>
</evidence>
<feature type="compositionally biased region" description="Polar residues" evidence="5">
    <location>
        <begin position="182"/>
        <end position="192"/>
    </location>
</feature>
<sequence length="763" mass="87017">MSSSQTRSQAVRQLLQLHIIPSSYSSSKVLITPRTPSSSSSTTMNTDSEEYYQSSAGSSETILFSVLCMHDFDGEDPGLLSFRKNEILDVVKRDDTGWWAAMRKEGPVVGWIPQAYVSPLTEEMAGKLRNTWEEVRIYEYEAEQLYNSAPVNRNLALFDPESAASSPRSEYQDYKVTRHASAYQTPRDTPQSDPKRDQNINPYTTPDSSRWRSQPPPSPTSPMPHPPTRSQSQRNPASSTSAQDSEAGRIRTGSLSSRSLRRRPVMLDDNPTLSRLTTLLESNNTREIDKLASPDIVGSFEALSKRTREERVRQRKASEDLSPVIHIRAQKGNAKYLQPQYTDQIDENDKGQIRTATLVALIERLTWEVDPSDLTKLAESHAFTNVFLLTFRTFMTADQLFERLVERFRMKPPKSLTEQEYKDWKAHLRTPVQRRTLEIFSQWLEDYRLLEEEPQIAQRLTEFLGTIVKGPLTSTAAAMNRTIERLTFTIPTVPTMITPKKARKSKAHKNDLLKLDPVDIAEQLALLEFSLFVRITPQECLTYAKTQTGESVARLQDFCSTHDKLGSWVKNSILTNSILGKRADTVDFWVKIAEKCRVLNNFSSMSAIIIALSSTVITRLHLTWAHVSRKSNLDLLLRHNEPTGGFAGYRMLLQQTDGPCVPFITMFLTDIIHVQEHFSDQDVDGRICFYQRARWHEIITNMLKFQSRPYGLAVSESTMTFIDTRLKEGALREPNWFWSRSQEIQHSELAHADIRKGLEAAGF</sequence>
<dbReference type="Pfam" id="PF00617">
    <property type="entry name" value="RasGEF"/>
    <property type="match status" value="1"/>
</dbReference>
<organism evidence="9 10">
    <name type="scientific">Hebeloma cylindrosporum</name>
    <dbReference type="NCBI Taxonomy" id="76867"/>
    <lineage>
        <taxon>Eukaryota</taxon>
        <taxon>Fungi</taxon>
        <taxon>Dikarya</taxon>
        <taxon>Basidiomycota</taxon>
        <taxon>Agaricomycotina</taxon>
        <taxon>Agaricomycetes</taxon>
        <taxon>Agaricomycetidae</taxon>
        <taxon>Agaricales</taxon>
        <taxon>Agaricineae</taxon>
        <taxon>Hymenogastraceae</taxon>
        <taxon>Hebeloma</taxon>
    </lineage>
</organism>
<evidence type="ECO:0000256" key="2">
    <source>
        <dbReference type="ARBA" id="ARBA00022658"/>
    </source>
</evidence>
<dbReference type="EMBL" id="KN831769">
    <property type="protein sequence ID" value="KIM47611.1"/>
    <property type="molecule type" value="Genomic_DNA"/>
</dbReference>
<feature type="compositionally biased region" description="Polar residues" evidence="5">
    <location>
        <begin position="231"/>
        <end position="244"/>
    </location>
</feature>
<accession>A0A0C3CUV6</accession>
<reference evidence="10" key="2">
    <citation type="submission" date="2015-01" db="EMBL/GenBank/DDBJ databases">
        <title>Evolutionary Origins and Diversification of the Mycorrhizal Mutualists.</title>
        <authorList>
            <consortium name="DOE Joint Genome Institute"/>
            <consortium name="Mycorrhizal Genomics Consortium"/>
            <person name="Kohler A."/>
            <person name="Kuo A."/>
            <person name="Nagy L.G."/>
            <person name="Floudas D."/>
            <person name="Copeland A."/>
            <person name="Barry K.W."/>
            <person name="Cichocki N."/>
            <person name="Veneault-Fourrey C."/>
            <person name="LaButti K."/>
            <person name="Lindquist E.A."/>
            <person name="Lipzen A."/>
            <person name="Lundell T."/>
            <person name="Morin E."/>
            <person name="Murat C."/>
            <person name="Riley R."/>
            <person name="Ohm R."/>
            <person name="Sun H."/>
            <person name="Tunlid A."/>
            <person name="Henrissat B."/>
            <person name="Grigoriev I.V."/>
            <person name="Hibbett D.S."/>
            <person name="Martin F."/>
        </authorList>
    </citation>
    <scope>NUCLEOTIDE SEQUENCE [LARGE SCALE GENOMIC DNA]</scope>
    <source>
        <strain evidence="10">h7</strain>
    </source>
</reference>
<dbReference type="PROSITE" id="PS50009">
    <property type="entry name" value="RASGEF_CAT"/>
    <property type="match status" value="1"/>
</dbReference>
<dbReference type="PROSITE" id="PS50002">
    <property type="entry name" value="SH3"/>
    <property type="match status" value="1"/>
</dbReference>
<dbReference type="OrthoDB" id="10255964at2759"/>
<dbReference type="GO" id="GO:0005085">
    <property type="term" value="F:guanyl-nucleotide exchange factor activity"/>
    <property type="evidence" value="ECO:0007669"/>
    <property type="project" value="UniProtKB-KW"/>
</dbReference>
<dbReference type="InterPro" id="IPR023578">
    <property type="entry name" value="Ras_GEF_dom_sf"/>
</dbReference>
<dbReference type="SMART" id="SM00147">
    <property type="entry name" value="RasGEF"/>
    <property type="match status" value="1"/>
</dbReference>
<dbReference type="SUPFAM" id="SSF50044">
    <property type="entry name" value="SH3-domain"/>
    <property type="match status" value="1"/>
</dbReference>
<protein>
    <recommendedName>
        <fullName evidence="11">Ras GEF</fullName>
    </recommendedName>
</protein>
<feature type="domain" description="Ras-GEF" evidence="7">
    <location>
        <begin position="516"/>
        <end position="747"/>
    </location>
</feature>
<dbReference type="SMART" id="SM00326">
    <property type="entry name" value="SH3"/>
    <property type="match status" value="1"/>
</dbReference>
<name>A0A0C3CUV6_HEBCY</name>
<evidence type="ECO:0000256" key="5">
    <source>
        <dbReference type="SAM" id="MobiDB-lite"/>
    </source>
</evidence>
<keyword evidence="10" id="KW-1185">Reference proteome</keyword>
<dbReference type="STRING" id="686832.A0A0C3CUV6"/>
<feature type="compositionally biased region" description="Pro residues" evidence="5">
    <location>
        <begin position="214"/>
        <end position="227"/>
    </location>
</feature>
<dbReference type="Pfam" id="PF00618">
    <property type="entry name" value="RasGEF_N"/>
    <property type="match status" value="1"/>
</dbReference>
<dbReference type="CDD" id="cd06224">
    <property type="entry name" value="REM"/>
    <property type="match status" value="1"/>
</dbReference>
<reference evidence="9 10" key="1">
    <citation type="submission" date="2014-04" db="EMBL/GenBank/DDBJ databases">
        <authorList>
            <consortium name="DOE Joint Genome Institute"/>
            <person name="Kuo A."/>
            <person name="Gay G."/>
            <person name="Dore J."/>
            <person name="Kohler A."/>
            <person name="Nagy L.G."/>
            <person name="Floudas D."/>
            <person name="Copeland A."/>
            <person name="Barry K.W."/>
            <person name="Cichocki N."/>
            <person name="Veneault-Fourrey C."/>
            <person name="LaButti K."/>
            <person name="Lindquist E.A."/>
            <person name="Lipzen A."/>
            <person name="Lundell T."/>
            <person name="Morin E."/>
            <person name="Murat C."/>
            <person name="Sun H."/>
            <person name="Tunlid A."/>
            <person name="Henrissat B."/>
            <person name="Grigoriev I.V."/>
            <person name="Hibbett D.S."/>
            <person name="Martin F."/>
            <person name="Nordberg H.P."/>
            <person name="Cantor M.N."/>
            <person name="Hua S.X."/>
        </authorList>
    </citation>
    <scope>NUCLEOTIDE SEQUENCE [LARGE SCALE GENOMIC DNA]</scope>
    <source>
        <strain evidence="10">h7</strain>
    </source>
</reference>
<dbReference type="GO" id="GO:0005886">
    <property type="term" value="C:plasma membrane"/>
    <property type="evidence" value="ECO:0007669"/>
    <property type="project" value="TreeGrafter"/>
</dbReference>
<proteinExistence type="predicted"/>
<evidence type="ECO:0000256" key="4">
    <source>
        <dbReference type="PROSITE-ProRule" id="PRU00192"/>
    </source>
</evidence>
<evidence type="ECO:0000313" key="9">
    <source>
        <dbReference type="EMBL" id="KIM47611.1"/>
    </source>
</evidence>
<feature type="region of interest" description="Disordered" evidence="5">
    <location>
        <begin position="29"/>
        <end position="50"/>
    </location>
</feature>
<dbReference type="InterPro" id="IPR000651">
    <property type="entry name" value="Ras-like_Gua-exchang_fac_N"/>
</dbReference>
<dbReference type="SMART" id="SM00229">
    <property type="entry name" value="RasGEFN"/>
    <property type="match status" value="1"/>
</dbReference>
<dbReference type="PANTHER" id="PTHR23113">
    <property type="entry name" value="GUANINE NUCLEOTIDE EXCHANGE FACTOR"/>
    <property type="match status" value="1"/>
</dbReference>
<gene>
    <name evidence="9" type="ORF">M413DRAFT_204837</name>
</gene>
<dbReference type="Gene3D" id="1.10.840.10">
    <property type="entry name" value="Ras guanine-nucleotide exchange factors catalytic domain"/>
    <property type="match status" value="1"/>
</dbReference>
<dbReference type="PANTHER" id="PTHR23113:SF368">
    <property type="entry name" value="CELL DIVISION CONTROL PROTEIN 25"/>
    <property type="match status" value="1"/>
</dbReference>
<dbReference type="GO" id="GO:0007265">
    <property type="term" value="P:Ras protein signal transduction"/>
    <property type="evidence" value="ECO:0007669"/>
    <property type="project" value="TreeGrafter"/>
</dbReference>
<dbReference type="InterPro" id="IPR008937">
    <property type="entry name" value="Ras-like_GEF"/>
</dbReference>
<evidence type="ECO:0000259" key="6">
    <source>
        <dbReference type="PROSITE" id="PS50002"/>
    </source>
</evidence>
<feature type="region of interest" description="Disordered" evidence="5">
    <location>
        <begin position="161"/>
        <end position="269"/>
    </location>
</feature>
<dbReference type="PROSITE" id="PS50212">
    <property type="entry name" value="RASGEF_NTER"/>
    <property type="match status" value="1"/>
</dbReference>
<feature type="domain" description="SH3" evidence="6">
    <location>
        <begin position="61"/>
        <end position="122"/>
    </location>
</feature>
<keyword evidence="1 4" id="KW-0728">SH3 domain</keyword>
<evidence type="ECO:0008006" key="11">
    <source>
        <dbReference type="Google" id="ProtNLM"/>
    </source>
</evidence>